<dbReference type="PROSITE" id="PS51186">
    <property type="entry name" value="GNAT"/>
    <property type="match status" value="1"/>
</dbReference>
<evidence type="ECO:0000313" key="5">
    <source>
        <dbReference type="Proteomes" id="UP000627838"/>
    </source>
</evidence>
<keyword evidence="2" id="KW-0012">Acyltransferase</keyword>
<accession>A0ABR9K3F5</accession>
<evidence type="ECO:0000256" key="2">
    <source>
        <dbReference type="ARBA" id="ARBA00023315"/>
    </source>
</evidence>
<dbReference type="Gene3D" id="3.40.630.30">
    <property type="match status" value="1"/>
</dbReference>
<reference evidence="4 5" key="1">
    <citation type="submission" date="2020-10" db="EMBL/GenBank/DDBJ databases">
        <title>Sequencing the genomes of 1000 actinobacteria strains.</title>
        <authorList>
            <person name="Klenk H.-P."/>
        </authorList>
    </citation>
    <scope>NUCLEOTIDE SEQUENCE [LARGE SCALE GENOMIC DNA]</scope>
    <source>
        <strain evidence="4 5">DSM 46744</strain>
    </source>
</reference>
<evidence type="ECO:0000313" key="4">
    <source>
        <dbReference type="EMBL" id="MBE1537347.1"/>
    </source>
</evidence>
<dbReference type="InterPro" id="IPR000182">
    <property type="entry name" value="GNAT_dom"/>
</dbReference>
<name>A0ABR9K3F5_9ACTN</name>
<protein>
    <submittedName>
        <fullName evidence="4">Ribosomal protein S18 acetylase RimI-like enzyme</fullName>
    </submittedName>
</protein>
<dbReference type="PANTHER" id="PTHR43877:SF2">
    <property type="entry name" value="AMINOALKYLPHOSPHONATE N-ACETYLTRANSFERASE-RELATED"/>
    <property type="match status" value="1"/>
</dbReference>
<gene>
    <name evidence="4" type="ORF">H4W34_007180</name>
</gene>
<dbReference type="InterPro" id="IPR050832">
    <property type="entry name" value="Bact_Acetyltransf"/>
</dbReference>
<evidence type="ECO:0000256" key="1">
    <source>
        <dbReference type="ARBA" id="ARBA00022679"/>
    </source>
</evidence>
<comment type="caution">
    <text evidence="4">The sequence shown here is derived from an EMBL/GenBank/DDBJ whole genome shotgun (WGS) entry which is preliminary data.</text>
</comment>
<dbReference type="EMBL" id="JADBDZ010000001">
    <property type="protein sequence ID" value="MBE1537347.1"/>
    <property type="molecule type" value="Genomic_DNA"/>
</dbReference>
<dbReference type="Pfam" id="PF13508">
    <property type="entry name" value="Acetyltransf_7"/>
    <property type="match status" value="1"/>
</dbReference>
<dbReference type="RefSeq" id="WP_192763242.1">
    <property type="nucleotide sequence ID" value="NZ_JADBDZ010000001.1"/>
</dbReference>
<dbReference type="Proteomes" id="UP000627838">
    <property type="component" value="Unassembled WGS sequence"/>
</dbReference>
<keyword evidence="1" id="KW-0808">Transferase</keyword>
<organism evidence="4 5">
    <name type="scientific">Actinomadura algeriensis</name>
    <dbReference type="NCBI Taxonomy" id="1679523"/>
    <lineage>
        <taxon>Bacteria</taxon>
        <taxon>Bacillati</taxon>
        <taxon>Actinomycetota</taxon>
        <taxon>Actinomycetes</taxon>
        <taxon>Streptosporangiales</taxon>
        <taxon>Thermomonosporaceae</taxon>
        <taxon>Actinomadura</taxon>
    </lineage>
</organism>
<dbReference type="InterPro" id="IPR016181">
    <property type="entry name" value="Acyl_CoA_acyltransferase"/>
</dbReference>
<feature type="domain" description="N-acetyltransferase" evidence="3">
    <location>
        <begin position="1"/>
        <end position="209"/>
    </location>
</feature>
<keyword evidence="5" id="KW-1185">Reference proteome</keyword>
<sequence length="212" mass="23693">MEIRTFQEDDRAELRELFARAGEGSPVESLWGHADSEADIYLAPYIDLYPDFLFLAVSGGRLVGYLTGCPDTSSFPSEDGLLMQAVRRHRLLLRRKPLAFFGRSMTDLAGAAVRRRATARGCDDARWPAHLHITVAPEARGTGAADGLMNGWLDRLRTIGSPGCHLQTLRENTRAVRFFRRMGFTEHGPDVCVLGVRNNGEKLHQRTMVWAP</sequence>
<dbReference type="PANTHER" id="PTHR43877">
    <property type="entry name" value="AMINOALKYLPHOSPHONATE N-ACETYLTRANSFERASE-RELATED-RELATED"/>
    <property type="match status" value="1"/>
</dbReference>
<dbReference type="SUPFAM" id="SSF55729">
    <property type="entry name" value="Acyl-CoA N-acyltransferases (Nat)"/>
    <property type="match status" value="1"/>
</dbReference>
<evidence type="ECO:0000259" key="3">
    <source>
        <dbReference type="PROSITE" id="PS51186"/>
    </source>
</evidence>
<proteinExistence type="predicted"/>